<feature type="domain" description="TonB C-terminal" evidence="5">
    <location>
        <begin position="236"/>
        <end position="293"/>
    </location>
</feature>
<keyword evidence="3" id="KW-1133">Transmembrane helix</keyword>
<dbReference type="GO" id="GO:0055085">
    <property type="term" value="P:transmembrane transport"/>
    <property type="evidence" value="ECO:0007669"/>
    <property type="project" value="InterPro"/>
</dbReference>
<evidence type="ECO:0000313" key="6">
    <source>
        <dbReference type="EMBL" id="RTQ45614.1"/>
    </source>
</evidence>
<evidence type="ECO:0000256" key="1">
    <source>
        <dbReference type="ARBA" id="ARBA00004167"/>
    </source>
</evidence>
<dbReference type="Gene3D" id="3.30.1150.10">
    <property type="match status" value="1"/>
</dbReference>
<evidence type="ECO:0000256" key="4">
    <source>
        <dbReference type="ARBA" id="ARBA00023136"/>
    </source>
</evidence>
<dbReference type="InterPro" id="IPR011652">
    <property type="entry name" value="MORN_2"/>
</dbReference>
<keyword evidence="4" id="KW-0472">Membrane</keyword>
<keyword evidence="2" id="KW-0812">Transmembrane</keyword>
<dbReference type="OrthoDB" id="934760at2"/>
<dbReference type="NCBIfam" id="TIGR01352">
    <property type="entry name" value="tonB_Cterm"/>
    <property type="match status" value="1"/>
</dbReference>
<comment type="subcellular location">
    <subcellularLocation>
        <location evidence="1">Membrane</location>
        <topology evidence="1">Single-pass membrane protein</topology>
    </subcellularLocation>
</comment>
<dbReference type="Pfam" id="PF07661">
    <property type="entry name" value="MORN_2"/>
    <property type="match status" value="2"/>
</dbReference>
<protein>
    <submittedName>
        <fullName evidence="6">TonB family protein</fullName>
    </submittedName>
</protein>
<reference evidence="6 7" key="1">
    <citation type="submission" date="2018-12" db="EMBL/GenBank/DDBJ databases">
        <title>Hymenobacter gummosus sp. nov., isolated from a spring.</title>
        <authorList>
            <person name="Nie L."/>
        </authorList>
    </citation>
    <scope>NUCLEOTIDE SEQUENCE [LARGE SCALE GENOMIC DNA]</scope>
    <source>
        <strain evidence="6 7">KCTC 52166</strain>
    </source>
</reference>
<dbReference type="SUPFAM" id="SSF74653">
    <property type="entry name" value="TolA/TonB C-terminal domain"/>
    <property type="match status" value="1"/>
</dbReference>
<dbReference type="GO" id="GO:0016020">
    <property type="term" value="C:membrane"/>
    <property type="evidence" value="ECO:0007669"/>
    <property type="project" value="UniProtKB-SubCell"/>
</dbReference>
<name>A0A431TW54_9BACT</name>
<dbReference type="AlphaFoldDB" id="A0A431TW54"/>
<dbReference type="Proteomes" id="UP000282184">
    <property type="component" value="Unassembled WGS sequence"/>
</dbReference>
<keyword evidence="7" id="KW-1185">Reference proteome</keyword>
<sequence length="310" mass="34364">MYQRRCGVGGRSFALPRITNNACRRRTLMYLGRMATLLPKLVVSAALGLLATAAAAQVKTITAPEQLDGQRVAVRYLDRHLVPLPSAEGAYAYDVIRRADSLGVRWRVRRFTVQGHQQLLDAGFSSEMPWVTPHARSREWYPSGQLREDVSYRLGKPDGPMKTYYPSGKLRRDQQNKAGTVVKSECFGPEGQALDECPGYRTAAKLPGKGAGQAILFQSAQKQFAQFVPKTFTRATDATVHLAFRVDSLGYVHDARVLASDDPQLNAAALETVRKLPRLTPATEEGQPVSSVMEGDFFYYPSRRTAAKEE</sequence>
<dbReference type="Gene3D" id="2.20.110.10">
    <property type="entry name" value="Histone H3 K4-specific methyltransferase SET7/9 N-terminal domain"/>
    <property type="match status" value="1"/>
</dbReference>
<dbReference type="SUPFAM" id="SSF82185">
    <property type="entry name" value="Histone H3 K4-specific methyltransferase SET7/9 N-terminal domain"/>
    <property type="match status" value="1"/>
</dbReference>
<organism evidence="6 7">
    <name type="scientific">Hymenobacter gummosus</name>
    <dbReference type="NCBI Taxonomy" id="1776032"/>
    <lineage>
        <taxon>Bacteria</taxon>
        <taxon>Pseudomonadati</taxon>
        <taxon>Bacteroidota</taxon>
        <taxon>Cytophagia</taxon>
        <taxon>Cytophagales</taxon>
        <taxon>Hymenobacteraceae</taxon>
        <taxon>Hymenobacter</taxon>
    </lineage>
</organism>
<evidence type="ECO:0000313" key="7">
    <source>
        <dbReference type="Proteomes" id="UP000282184"/>
    </source>
</evidence>
<evidence type="ECO:0000256" key="2">
    <source>
        <dbReference type="ARBA" id="ARBA00022692"/>
    </source>
</evidence>
<accession>A0A431TW54</accession>
<dbReference type="InterPro" id="IPR006260">
    <property type="entry name" value="TonB/TolA_C"/>
</dbReference>
<evidence type="ECO:0000259" key="5">
    <source>
        <dbReference type="Pfam" id="PF03544"/>
    </source>
</evidence>
<proteinExistence type="predicted"/>
<dbReference type="EMBL" id="RXOF01000019">
    <property type="protein sequence ID" value="RTQ45614.1"/>
    <property type="molecule type" value="Genomic_DNA"/>
</dbReference>
<comment type="caution">
    <text evidence="6">The sequence shown here is derived from an EMBL/GenBank/DDBJ whole genome shotgun (WGS) entry which is preliminary data.</text>
</comment>
<dbReference type="Pfam" id="PF03544">
    <property type="entry name" value="TonB_C"/>
    <property type="match status" value="1"/>
</dbReference>
<dbReference type="InterPro" id="IPR037682">
    <property type="entry name" value="TonB_C"/>
</dbReference>
<evidence type="ECO:0000256" key="3">
    <source>
        <dbReference type="ARBA" id="ARBA00022989"/>
    </source>
</evidence>
<gene>
    <name evidence="6" type="ORF">EJV47_24290</name>
</gene>